<protein>
    <submittedName>
        <fullName evidence="2">Uncharacterized protein</fullName>
    </submittedName>
</protein>
<dbReference type="Proteomes" id="UP000677228">
    <property type="component" value="Unassembled WGS sequence"/>
</dbReference>
<accession>A0A816AK42</accession>
<dbReference type="AlphaFoldDB" id="A0A816AK42"/>
<evidence type="ECO:0000313" key="3">
    <source>
        <dbReference type="EMBL" id="CAF4306344.1"/>
    </source>
</evidence>
<dbReference type="Proteomes" id="UP000682733">
    <property type="component" value="Unassembled WGS sequence"/>
</dbReference>
<sequence length="312" mass="36269">MIMSMNVRHTWQSVCACTSVTVSHDYMYVRLLILRIRTTITPSYRTTVYRKPTYSCLMTKWDSFVQHQKPTKRLRIIQRPPKTIQQYFQIEDNIPHPLKSNLVYHVIAKDGNDDYVGETIRQISRHFNEHGIKFQIEQQQNNSTSQQQTNNSITPLQQNSTTNNHHLIPNQQLRRKLLEIINDRQLEYACLDALGEIQPPLEQPQPSIKLPLIPPTRTVAKKSPFYIHMFETGKRITLKDYHLLMTDKQPERLLIKEALAIKGLNPTLNKTVASTPLYIYPLGIPSTFIPDPGGYRKKNRKIFNTKTAIDIP</sequence>
<keyword evidence="5" id="KW-1185">Reference proteome</keyword>
<dbReference type="Proteomes" id="UP000681722">
    <property type="component" value="Unassembled WGS sequence"/>
</dbReference>
<evidence type="ECO:0000313" key="4">
    <source>
        <dbReference type="EMBL" id="CAF4470752.1"/>
    </source>
</evidence>
<proteinExistence type="predicted"/>
<name>A0A816AK42_9BILA</name>
<comment type="caution">
    <text evidence="2">The sequence shown here is derived from an EMBL/GenBank/DDBJ whole genome shotgun (WGS) entry which is preliminary data.</text>
</comment>
<dbReference type="Proteomes" id="UP000663829">
    <property type="component" value="Unassembled WGS sequence"/>
</dbReference>
<evidence type="ECO:0000313" key="1">
    <source>
        <dbReference type="EMBL" id="CAF1519332.1"/>
    </source>
</evidence>
<evidence type="ECO:0000313" key="2">
    <source>
        <dbReference type="EMBL" id="CAF1595990.1"/>
    </source>
</evidence>
<dbReference type="EMBL" id="CAJOBA010058235">
    <property type="protein sequence ID" value="CAF4306344.1"/>
    <property type="molecule type" value="Genomic_DNA"/>
</dbReference>
<reference evidence="2" key="1">
    <citation type="submission" date="2021-02" db="EMBL/GenBank/DDBJ databases">
        <authorList>
            <person name="Nowell W R."/>
        </authorList>
    </citation>
    <scope>NUCLEOTIDE SEQUENCE</scope>
</reference>
<dbReference type="EMBL" id="CAJOBC010101003">
    <property type="protein sequence ID" value="CAF4470752.1"/>
    <property type="molecule type" value="Genomic_DNA"/>
</dbReference>
<gene>
    <name evidence="2" type="ORF">GPM918_LOCUS42091</name>
    <name evidence="1" type="ORF">OVA965_LOCUS37712</name>
    <name evidence="4" type="ORF">SRO942_LOCUS43269</name>
    <name evidence="3" type="ORF">TMI583_LOCUS38823</name>
</gene>
<dbReference type="EMBL" id="CAJNOQ010034712">
    <property type="protein sequence ID" value="CAF1595990.1"/>
    <property type="molecule type" value="Genomic_DNA"/>
</dbReference>
<dbReference type="EMBL" id="CAJNOK010036105">
    <property type="protein sequence ID" value="CAF1519332.1"/>
    <property type="molecule type" value="Genomic_DNA"/>
</dbReference>
<evidence type="ECO:0000313" key="5">
    <source>
        <dbReference type="Proteomes" id="UP000663829"/>
    </source>
</evidence>
<organism evidence="2 5">
    <name type="scientific">Didymodactylos carnosus</name>
    <dbReference type="NCBI Taxonomy" id="1234261"/>
    <lineage>
        <taxon>Eukaryota</taxon>
        <taxon>Metazoa</taxon>
        <taxon>Spiralia</taxon>
        <taxon>Gnathifera</taxon>
        <taxon>Rotifera</taxon>
        <taxon>Eurotatoria</taxon>
        <taxon>Bdelloidea</taxon>
        <taxon>Philodinida</taxon>
        <taxon>Philodinidae</taxon>
        <taxon>Didymodactylos</taxon>
    </lineage>
</organism>